<dbReference type="SUPFAM" id="SSF53098">
    <property type="entry name" value="Ribonuclease H-like"/>
    <property type="match status" value="1"/>
</dbReference>
<dbReference type="Gene3D" id="3.30.420.10">
    <property type="entry name" value="Ribonuclease H-like superfamily/Ribonuclease H"/>
    <property type="match status" value="1"/>
</dbReference>
<protein>
    <recommendedName>
        <fullName evidence="1">Integrase catalytic domain-containing protein</fullName>
    </recommendedName>
</protein>
<evidence type="ECO:0000313" key="3">
    <source>
        <dbReference type="Proteomes" id="UP000055048"/>
    </source>
</evidence>
<gene>
    <name evidence="2" type="primary">K02A2.6</name>
    <name evidence="2" type="ORF">T05_13218</name>
</gene>
<dbReference type="InterPro" id="IPR001584">
    <property type="entry name" value="Integrase_cat-core"/>
</dbReference>
<dbReference type="InterPro" id="IPR050951">
    <property type="entry name" value="Retrovirus_Pol_polyprotein"/>
</dbReference>
<name>A0A0V0TS98_9BILA</name>
<dbReference type="STRING" id="144512.A0A0V0TS98"/>
<dbReference type="PANTHER" id="PTHR37984:SF13">
    <property type="entry name" value="RIBONUCLEASE H"/>
    <property type="match status" value="1"/>
</dbReference>
<evidence type="ECO:0000313" key="2">
    <source>
        <dbReference type="EMBL" id="KRX41809.1"/>
    </source>
</evidence>
<comment type="caution">
    <text evidence="2">The sequence shown here is derived from an EMBL/GenBank/DDBJ whole genome shotgun (WGS) entry which is preliminary data.</text>
</comment>
<dbReference type="Pfam" id="PF00665">
    <property type="entry name" value="rve"/>
    <property type="match status" value="1"/>
</dbReference>
<dbReference type="EMBL" id="JYDJ01000161">
    <property type="protein sequence ID" value="KRX41809.1"/>
    <property type="molecule type" value="Genomic_DNA"/>
</dbReference>
<dbReference type="PANTHER" id="PTHR37984">
    <property type="entry name" value="PROTEIN CBG26694"/>
    <property type="match status" value="1"/>
</dbReference>
<keyword evidence="3" id="KW-1185">Reference proteome</keyword>
<feature type="domain" description="Integrase catalytic" evidence="1">
    <location>
        <begin position="22"/>
        <end position="109"/>
    </location>
</feature>
<feature type="non-terminal residue" evidence="2">
    <location>
        <position position="1"/>
    </location>
</feature>
<dbReference type="GO" id="GO:0003676">
    <property type="term" value="F:nucleic acid binding"/>
    <property type="evidence" value="ECO:0007669"/>
    <property type="project" value="InterPro"/>
</dbReference>
<dbReference type="OrthoDB" id="5861663at2759"/>
<dbReference type="GO" id="GO:0015074">
    <property type="term" value="P:DNA integration"/>
    <property type="evidence" value="ECO:0007669"/>
    <property type="project" value="InterPro"/>
</dbReference>
<dbReference type="InterPro" id="IPR036397">
    <property type="entry name" value="RNaseH_sf"/>
</dbReference>
<reference evidence="2 3" key="1">
    <citation type="submission" date="2015-01" db="EMBL/GenBank/DDBJ databases">
        <title>Evolution of Trichinella species and genotypes.</title>
        <authorList>
            <person name="Korhonen P.K."/>
            <person name="Edoardo P."/>
            <person name="Giuseppe L.R."/>
            <person name="Gasser R.B."/>
        </authorList>
    </citation>
    <scope>NUCLEOTIDE SEQUENCE [LARGE SCALE GENOMIC DNA]</scope>
    <source>
        <strain evidence="2">ISS417</strain>
    </source>
</reference>
<dbReference type="AlphaFoldDB" id="A0A0V0TS98"/>
<evidence type="ECO:0000259" key="1">
    <source>
        <dbReference type="PROSITE" id="PS50994"/>
    </source>
</evidence>
<organism evidence="2 3">
    <name type="scientific">Trichinella murrelli</name>
    <dbReference type="NCBI Taxonomy" id="144512"/>
    <lineage>
        <taxon>Eukaryota</taxon>
        <taxon>Metazoa</taxon>
        <taxon>Ecdysozoa</taxon>
        <taxon>Nematoda</taxon>
        <taxon>Enoplea</taxon>
        <taxon>Dorylaimia</taxon>
        <taxon>Trichinellida</taxon>
        <taxon>Trichinellidae</taxon>
        <taxon>Trichinella</taxon>
    </lineage>
</organism>
<accession>A0A0V0TS98</accession>
<sequence length="159" mass="17375">LDSENENVIRTCELCQQSRASPPHAPVHNNSVVSHTRDLAGPICGKNFLIVVDAFSKWLEVSALKNTTSESVISCLRQIFSIHGLLDIIVSDNGTQVVSNITSAPFHPYSNDQAEITGYAPFEMMFGRPPRLPVDAAFNTNLGNATTTSKYVEELAAHF</sequence>
<proteinExistence type="predicted"/>
<dbReference type="Proteomes" id="UP000055048">
    <property type="component" value="Unassembled WGS sequence"/>
</dbReference>
<dbReference type="PROSITE" id="PS50994">
    <property type="entry name" value="INTEGRASE"/>
    <property type="match status" value="1"/>
</dbReference>
<dbReference type="InterPro" id="IPR012337">
    <property type="entry name" value="RNaseH-like_sf"/>
</dbReference>